<sequence length="629" mass="69325">MAKTGSLKKVEHSTMAGKENAAGSVNTSQAKDAGDATKWTSNVEKWQRDDGTTTALSPRKNKRKTKKQTADENSPQSERQILRPLAASGAQPRNAKSKYQIPQPVEEPDLENGELCAIEMELLSEASPTPPAKLKPSTSVRSSAIRMMERLPLLHRQSSIENDPEWGFKNAIESRPDLAVEFKSLCELSYPVIFTYVLEFLPGIVSMTLVGHMDSPKTKEYVDGVSLSTMFMNLTGVAFGFGLATAMDTLCSQAYGAGKPMKMGIYFQCGILVLGFTVIPVFLLNWFTDRFLLWMGQPAEVAMLAGRFSRLILPGIPFLYVYELFKKLLQAQNVVKPMVYIAILSNVVNIVLGVYLTWYTSLGYDGAAIARTISNVVLPTALIPYFMMHPEVVRQWWPGWKLSQAIQHLKAFLTLGIPGMFMMLLEWWSFEIMAAFVGWLPDSVVALSVHSVLTNISTLTFNFFLGIAVATNIRVGNYVGSNQPDHAKLASALGMGLSLLVSTALAVVVVFTRYLLPVVFINDPTSVSLAGHALLFLMPYQMFDAINSVMQGVFRGTGRQSLAAYINLFGYFAIGLPFGVYLAFNLEFGVEGLWLGLTGGIAAGALISFIKIWRTNWDEMTDAARVRTS</sequence>
<dbReference type="InterPro" id="IPR002528">
    <property type="entry name" value="MATE_fam"/>
</dbReference>
<name>A0A8K1FEA3_PYTOL</name>
<comment type="similarity">
    <text evidence="2">Belongs to the multi antimicrobial extrusion (MATE) (TC 2.A.66.1) family.</text>
</comment>
<evidence type="ECO:0000313" key="8">
    <source>
        <dbReference type="EMBL" id="TMW59206.1"/>
    </source>
</evidence>
<gene>
    <name evidence="8" type="ORF">Poli38472_007351</name>
</gene>
<dbReference type="Proteomes" id="UP000794436">
    <property type="component" value="Unassembled WGS sequence"/>
</dbReference>
<feature type="transmembrane region" description="Helical" evidence="7">
    <location>
        <begin position="230"/>
        <end position="251"/>
    </location>
</feature>
<evidence type="ECO:0000256" key="4">
    <source>
        <dbReference type="ARBA" id="ARBA00022989"/>
    </source>
</evidence>
<evidence type="ECO:0000256" key="7">
    <source>
        <dbReference type="SAM" id="Phobius"/>
    </source>
</evidence>
<comment type="caution">
    <text evidence="8">The sequence shown here is derived from an EMBL/GenBank/DDBJ whole genome shotgun (WGS) entry which is preliminary data.</text>
</comment>
<dbReference type="OrthoDB" id="2126698at2759"/>
<keyword evidence="3 7" id="KW-0812">Transmembrane</keyword>
<feature type="transmembrane region" description="Helical" evidence="7">
    <location>
        <begin position="592"/>
        <end position="610"/>
    </location>
</feature>
<feature type="transmembrane region" description="Helical" evidence="7">
    <location>
        <begin position="307"/>
        <end position="325"/>
    </location>
</feature>
<dbReference type="AlphaFoldDB" id="A0A8K1FEA3"/>
<dbReference type="PANTHER" id="PTHR11206">
    <property type="entry name" value="MULTIDRUG RESISTANCE PROTEIN"/>
    <property type="match status" value="1"/>
</dbReference>
<dbReference type="GO" id="GO:0042910">
    <property type="term" value="F:xenobiotic transmembrane transporter activity"/>
    <property type="evidence" value="ECO:0007669"/>
    <property type="project" value="InterPro"/>
</dbReference>
<evidence type="ECO:0000313" key="9">
    <source>
        <dbReference type="Proteomes" id="UP000794436"/>
    </source>
</evidence>
<reference evidence="8" key="1">
    <citation type="submission" date="2019-03" db="EMBL/GenBank/DDBJ databases">
        <title>Long read genome sequence of the mycoparasitic Pythium oligandrum ATCC 38472 isolated from sugarbeet rhizosphere.</title>
        <authorList>
            <person name="Gaulin E."/>
        </authorList>
    </citation>
    <scope>NUCLEOTIDE SEQUENCE</scope>
    <source>
        <strain evidence="8">ATCC 38472_TT</strain>
    </source>
</reference>
<evidence type="ECO:0000256" key="5">
    <source>
        <dbReference type="ARBA" id="ARBA00023136"/>
    </source>
</evidence>
<feature type="transmembrane region" description="Helical" evidence="7">
    <location>
        <begin position="492"/>
        <end position="516"/>
    </location>
</feature>
<keyword evidence="4 7" id="KW-1133">Transmembrane helix</keyword>
<keyword evidence="5 7" id="KW-0472">Membrane</keyword>
<feature type="transmembrane region" description="Helical" evidence="7">
    <location>
        <begin position="450"/>
        <end position="471"/>
    </location>
</feature>
<dbReference type="EMBL" id="SPLM01000110">
    <property type="protein sequence ID" value="TMW59206.1"/>
    <property type="molecule type" value="Genomic_DNA"/>
</dbReference>
<proteinExistence type="inferred from homology"/>
<evidence type="ECO:0000256" key="3">
    <source>
        <dbReference type="ARBA" id="ARBA00022692"/>
    </source>
</evidence>
<dbReference type="GO" id="GO:1990961">
    <property type="term" value="P:xenobiotic detoxification by transmembrane export across the plasma membrane"/>
    <property type="evidence" value="ECO:0007669"/>
    <property type="project" value="InterPro"/>
</dbReference>
<feature type="transmembrane region" description="Helical" evidence="7">
    <location>
        <begin position="188"/>
        <end position="210"/>
    </location>
</feature>
<evidence type="ECO:0000256" key="1">
    <source>
        <dbReference type="ARBA" id="ARBA00004141"/>
    </source>
</evidence>
<keyword evidence="9" id="KW-1185">Reference proteome</keyword>
<dbReference type="InterPro" id="IPR045069">
    <property type="entry name" value="MATE_euk"/>
</dbReference>
<comment type="subcellular location">
    <subcellularLocation>
        <location evidence="1">Membrane</location>
        <topology evidence="1">Multi-pass membrane protein</topology>
    </subcellularLocation>
</comment>
<feature type="transmembrane region" description="Helical" evidence="7">
    <location>
        <begin position="263"/>
        <end position="287"/>
    </location>
</feature>
<dbReference type="GO" id="GO:0015297">
    <property type="term" value="F:antiporter activity"/>
    <property type="evidence" value="ECO:0007669"/>
    <property type="project" value="InterPro"/>
</dbReference>
<feature type="transmembrane region" description="Helical" evidence="7">
    <location>
        <begin position="337"/>
        <end position="356"/>
    </location>
</feature>
<feature type="region of interest" description="Disordered" evidence="6">
    <location>
        <begin position="1"/>
        <end position="108"/>
    </location>
</feature>
<dbReference type="GO" id="GO:0016020">
    <property type="term" value="C:membrane"/>
    <property type="evidence" value="ECO:0007669"/>
    <property type="project" value="UniProtKB-SubCell"/>
</dbReference>
<feature type="transmembrane region" description="Helical" evidence="7">
    <location>
        <begin position="528"/>
        <end position="550"/>
    </location>
</feature>
<dbReference type="NCBIfam" id="TIGR00797">
    <property type="entry name" value="matE"/>
    <property type="match status" value="1"/>
</dbReference>
<dbReference type="Pfam" id="PF01554">
    <property type="entry name" value="MatE"/>
    <property type="match status" value="2"/>
</dbReference>
<feature type="transmembrane region" description="Helical" evidence="7">
    <location>
        <begin position="409"/>
        <end position="430"/>
    </location>
</feature>
<accession>A0A8K1FEA3</accession>
<dbReference type="CDD" id="cd13132">
    <property type="entry name" value="MATE_eukaryotic"/>
    <property type="match status" value="1"/>
</dbReference>
<feature type="transmembrane region" description="Helical" evidence="7">
    <location>
        <begin position="368"/>
        <end position="388"/>
    </location>
</feature>
<feature type="transmembrane region" description="Helical" evidence="7">
    <location>
        <begin position="562"/>
        <end position="586"/>
    </location>
</feature>
<evidence type="ECO:0000256" key="2">
    <source>
        <dbReference type="ARBA" id="ARBA00010199"/>
    </source>
</evidence>
<organism evidence="8 9">
    <name type="scientific">Pythium oligandrum</name>
    <name type="common">Mycoparasitic fungus</name>
    <dbReference type="NCBI Taxonomy" id="41045"/>
    <lineage>
        <taxon>Eukaryota</taxon>
        <taxon>Sar</taxon>
        <taxon>Stramenopiles</taxon>
        <taxon>Oomycota</taxon>
        <taxon>Peronosporomycetes</taxon>
        <taxon>Pythiales</taxon>
        <taxon>Pythiaceae</taxon>
        <taxon>Pythium</taxon>
    </lineage>
</organism>
<evidence type="ECO:0000256" key="6">
    <source>
        <dbReference type="SAM" id="MobiDB-lite"/>
    </source>
</evidence>
<protein>
    <submittedName>
        <fullName evidence="8">Uncharacterized protein</fullName>
    </submittedName>
</protein>